<dbReference type="SUPFAM" id="SSF53474">
    <property type="entry name" value="alpha/beta-Hydrolases"/>
    <property type="match status" value="1"/>
</dbReference>
<dbReference type="PANTHER" id="PTHR43689">
    <property type="entry name" value="HYDROLASE"/>
    <property type="match status" value="1"/>
</dbReference>
<dbReference type="Proteomes" id="UP000026714">
    <property type="component" value="Unassembled WGS sequence"/>
</dbReference>
<gene>
    <name evidence="3" type="ORF">X805_24820</name>
</gene>
<dbReference type="STRING" id="34103.SAMN05421778_10982"/>
<proteinExistence type="predicted"/>
<sequence length="324" mass="35634">MMDLSEMTSRRPDERVPAGASVAGAGTEPVCVLLRGLGRDARHWGDFPARLSRAWPGERPLLLRPDLPGNGRAHLQTSASRVEDMVEPLREQVRAQLGAAGLSGRPLHLLAMSLGAMVAIAWAQRHPDELAGMVLINTSVRPLNPFWQRLQPRAWPVLLRSQLGLMSLPEREAAILALTSRIAADSPGVKALLDDWVGWQQAWPVRHSNALRQLLAAARFHAPEQAPPVPLLLLAGAGDRLVDPVCSRRLARAWQVPLLEHPQAGHDLPLDDPDWVAQQASLFFRSRADSFHDVSACPPDRIRVASLVLREGSDRDLHAERSQT</sequence>
<protein>
    <submittedName>
        <fullName evidence="3">Hydrolase or acyltransferase-like protein</fullName>
    </submittedName>
</protein>
<accession>A0A059KKC3</accession>
<comment type="caution">
    <text evidence="3">The sequence shown here is derived from an EMBL/GenBank/DDBJ whole genome shotgun (WGS) entry which is preliminary data.</text>
</comment>
<dbReference type="PANTHER" id="PTHR43689:SF8">
    <property type="entry name" value="ALPHA_BETA-HYDROLASES SUPERFAMILY PROTEIN"/>
    <property type="match status" value="1"/>
</dbReference>
<feature type="domain" description="AB hydrolase-1" evidence="2">
    <location>
        <begin position="32"/>
        <end position="278"/>
    </location>
</feature>
<dbReference type="Pfam" id="PF12697">
    <property type="entry name" value="Abhydrolase_6"/>
    <property type="match status" value="1"/>
</dbReference>
<dbReference type="eggNOG" id="COG2267">
    <property type="taxonomic scope" value="Bacteria"/>
</dbReference>
<dbReference type="GO" id="GO:0016746">
    <property type="term" value="F:acyltransferase activity"/>
    <property type="evidence" value="ECO:0007669"/>
    <property type="project" value="UniProtKB-KW"/>
</dbReference>
<dbReference type="EMBL" id="AZRA01000063">
    <property type="protein sequence ID" value="KDB51917.1"/>
    <property type="molecule type" value="Genomic_DNA"/>
</dbReference>
<dbReference type="InterPro" id="IPR029058">
    <property type="entry name" value="AB_hydrolase_fold"/>
</dbReference>
<evidence type="ECO:0000313" key="3">
    <source>
        <dbReference type="EMBL" id="KDB51917.1"/>
    </source>
</evidence>
<dbReference type="InterPro" id="IPR000073">
    <property type="entry name" value="AB_hydrolase_1"/>
</dbReference>
<keyword evidence="3" id="KW-0378">Hydrolase</keyword>
<keyword evidence="3" id="KW-0012">Acyltransferase</keyword>
<reference evidence="3 4" key="1">
    <citation type="journal article" date="2014" name="FEMS Microbiol. Ecol.">
        <title>Sphaerotilus natans encrusted with nanoball-shaped Fe(III) oxide minerals formed by nitrate-reducing mixotrophic Fe(II) oxidation.</title>
        <authorList>
            <person name="Park S."/>
            <person name="Kim D.H."/>
            <person name="Lee J.H."/>
            <person name="Hur H.G."/>
        </authorList>
    </citation>
    <scope>NUCLEOTIDE SEQUENCE [LARGE SCALE GENOMIC DNA]</scope>
    <source>
        <strain evidence="3 4">DSM 6575</strain>
    </source>
</reference>
<evidence type="ECO:0000259" key="2">
    <source>
        <dbReference type="Pfam" id="PF12697"/>
    </source>
</evidence>
<evidence type="ECO:0000256" key="1">
    <source>
        <dbReference type="SAM" id="MobiDB-lite"/>
    </source>
</evidence>
<evidence type="ECO:0000313" key="4">
    <source>
        <dbReference type="Proteomes" id="UP000026714"/>
    </source>
</evidence>
<name>A0A059KKC3_9BURK</name>
<keyword evidence="3" id="KW-0808">Transferase</keyword>
<feature type="region of interest" description="Disordered" evidence="1">
    <location>
        <begin position="1"/>
        <end position="22"/>
    </location>
</feature>
<keyword evidence="4" id="KW-1185">Reference proteome</keyword>
<dbReference type="AlphaFoldDB" id="A0A059KKC3"/>
<dbReference type="Gene3D" id="3.40.50.1820">
    <property type="entry name" value="alpha/beta hydrolase"/>
    <property type="match status" value="1"/>
</dbReference>
<dbReference type="GO" id="GO:0016787">
    <property type="term" value="F:hydrolase activity"/>
    <property type="evidence" value="ECO:0007669"/>
    <property type="project" value="UniProtKB-KW"/>
</dbReference>
<organism evidence="3 4">
    <name type="scientific">Sphaerotilus natans subsp. natans DSM 6575</name>
    <dbReference type="NCBI Taxonomy" id="1286631"/>
    <lineage>
        <taxon>Bacteria</taxon>
        <taxon>Pseudomonadati</taxon>
        <taxon>Pseudomonadota</taxon>
        <taxon>Betaproteobacteria</taxon>
        <taxon>Burkholderiales</taxon>
        <taxon>Sphaerotilaceae</taxon>
        <taxon>Sphaerotilus</taxon>
    </lineage>
</organism>